<keyword evidence="8" id="KW-0863">Zinc-finger</keyword>
<dbReference type="PANTHER" id="PTHR24399:SF23">
    <property type="entry name" value="C2H2-TYPE DOMAIN-CONTAINING PROTEIN"/>
    <property type="match status" value="1"/>
</dbReference>
<gene>
    <name evidence="13" type="primary">grau_13</name>
    <name evidence="13" type="ORF">Bhyg_17721</name>
</gene>
<feature type="region of interest" description="Disordered" evidence="10">
    <location>
        <begin position="143"/>
        <end position="173"/>
    </location>
</feature>
<feature type="binding site" evidence="9">
    <location>
        <position position="54"/>
    </location>
    <ligand>
        <name>Zn(2+)</name>
        <dbReference type="ChEBI" id="CHEBI:29105"/>
    </ligand>
</feature>
<feature type="binding site" evidence="9">
    <location>
        <position position="12"/>
    </location>
    <ligand>
        <name>Zn(2+)</name>
        <dbReference type="ChEBI" id="CHEBI:29105"/>
    </ligand>
</feature>
<comment type="caution">
    <text evidence="13">The sequence shown here is derived from an EMBL/GenBank/DDBJ whole genome shotgun (WGS) entry which is preliminary data.</text>
</comment>
<keyword evidence="3" id="KW-0677">Repeat</keyword>
<feature type="domain" description="C2H2-type" evidence="11">
    <location>
        <begin position="195"/>
        <end position="218"/>
    </location>
</feature>
<feature type="domain" description="C2H2-type" evidence="11">
    <location>
        <begin position="250"/>
        <end position="277"/>
    </location>
</feature>
<name>A0A9Q0MP75_9DIPT</name>
<evidence type="ECO:0000259" key="12">
    <source>
        <dbReference type="PROSITE" id="PS51915"/>
    </source>
</evidence>
<feature type="domain" description="C2H2-type" evidence="11">
    <location>
        <begin position="458"/>
        <end position="486"/>
    </location>
</feature>
<evidence type="ECO:0000256" key="6">
    <source>
        <dbReference type="ARBA" id="ARBA00023163"/>
    </source>
</evidence>
<keyword evidence="5" id="KW-0805">Transcription regulation</keyword>
<feature type="domain" description="C2H2-type" evidence="11">
    <location>
        <begin position="402"/>
        <end position="430"/>
    </location>
</feature>
<evidence type="ECO:0000313" key="14">
    <source>
        <dbReference type="Proteomes" id="UP001151699"/>
    </source>
</evidence>
<dbReference type="Proteomes" id="UP001151699">
    <property type="component" value="Unassembled WGS sequence"/>
</dbReference>
<keyword evidence="14" id="KW-1185">Reference proteome</keyword>
<evidence type="ECO:0000256" key="3">
    <source>
        <dbReference type="ARBA" id="ARBA00022737"/>
    </source>
</evidence>
<dbReference type="PROSITE" id="PS50157">
    <property type="entry name" value="ZINC_FINGER_C2H2_2"/>
    <property type="match status" value="7"/>
</dbReference>
<dbReference type="GO" id="GO:0001227">
    <property type="term" value="F:DNA-binding transcription repressor activity, RNA polymerase II-specific"/>
    <property type="evidence" value="ECO:0007669"/>
    <property type="project" value="TreeGrafter"/>
</dbReference>
<feature type="domain" description="C2H2-type" evidence="11">
    <location>
        <begin position="315"/>
        <end position="338"/>
    </location>
</feature>
<evidence type="ECO:0000256" key="5">
    <source>
        <dbReference type="ARBA" id="ARBA00023015"/>
    </source>
</evidence>
<dbReference type="Gene3D" id="3.40.1800.20">
    <property type="match status" value="1"/>
</dbReference>
<dbReference type="GO" id="GO:0005654">
    <property type="term" value="C:nucleoplasm"/>
    <property type="evidence" value="ECO:0007669"/>
    <property type="project" value="TreeGrafter"/>
</dbReference>
<evidence type="ECO:0000256" key="8">
    <source>
        <dbReference type="PROSITE-ProRule" id="PRU00042"/>
    </source>
</evidence>
<dbReference type="GO" id="GO:0000978">
    <property type="term" value="F:RNA polymerase II cis-regulatory region sequence-specific DNA binding"/>
    <property type="evidence" value="ECO:0007669"/>
    <property type="project" value="TreeGrafter"/>
</dbReference>
<evidence type="ECO:0000256" key="10">
    <source>
        <dbReference type="SAM" id="MobiDB-lite"/>
    </source>
</evidence>
<dbReference type="SMART" id="SM00355">
    <property type="entry name" value="ZnF_C2H2"/>
    <property type="match status" value="9"/>
</dbReference>
<reference evidence="13" key="1">
    <citation type="submission" date="2022-07" db="EMBL/GenBank/DDBJ databases">
        <authorList>
            <person name="Trinca V."/>
            <person name="Uliana J.V.C."/>
            <person name="Torres T.T."/>
            <person name="Ward R.J."/>
            <person name="Monesi N."/>
        </authorList>
    </citation>
    <scope>NUCLEOTIDE SEQUENCE</scope>
    <source>
        <strain evidence="13">HSMRA1968</strain>
        <tissue evidence="13">Whole embryos</tissue>
    </source>
</reference>
<dbReference type="Gene3D" id="3.30.160.60">
    <property type="entry name" value="Classic Zinc Finger"/>
    <property type="match status" value="4"/>
</dbReference>
<dbReference type="SUPFAM" id="SSF57716">
    <property type="entry name" value="Glucocorticoid receptor-like (DNA-binding domain)"/>
    <property type="match status" value="1"/>
</dbReference>
<evidence type="ECO:0000256" key="1">
    <source>
        <dbReference type="ARBA" id="ARBA00004123"/>
    </source>
</evidence>
<sequence length="511" mass="59654">MGSNSAQLCRLCIENASDVVNVFDTFEDSTIASILTQHFWFQVCKDDGYSEYLCQACWMNTKTFHNFYKRVECRQKENWDLASLETHIVKEEPRFGPTLEADLTLVKNEVTDPPVPVQICEEESDKFNCGPNENLQMEIDAEDSNDKGDSISSSFTPNSHESNDEGDLDDSNQKPTFYGITLKEKNKKIREFFDLSCQICNETFETFNKAKKHYRAIHNVPFLVYCCGRKFNRITFALSHIFHHQNPDSYRCETCDKRFSHKAAFQKHIKNHEQPDSIESFAHKCDICTNRSYKSAYSLTQHMRLKHSSDEDKKFHCDKCNKKFLSQTTLSYHIRVDHELAYQSVCDICARVFKDKNILRKHMKIHSTTVPQEKVQCHLCGTWLNKDGLPLHLRRHQNVAGAECTICNKTLKNRPSLLCHIRTAHGERRHQCTFCGKKFRTRIILKEHIAFHTGQDLYECEYCPKTFKSSANKCSHRKKVHFEEWMRNRKEILAVEHPITKQDSEKLHSTV</sequence>
<dbReference type="Pfam" id="PF07776">
    <property type="entry name" value="zf-AD"/>
    <property type="match status" value="1"/>
</dbReference>
<keyword evidence="7" id="KW-0539">Nucleus</keyword>
<evidence type="ECO:0000256" key="2">
    <source>
        <dbReference type="ARBA" id="ARBA00022723"/>
    </source>
</evidence>
<evidence type="ECO:0000256" key="4">
    <source>
        <dbReference type="ARBA" id="ARBA00022833"/>
    </source>
</evidence>
<protein>
    <submittedName>
        <fullName evidence="13">Transcription factor grauzone</fullName>
    </submittedName>
</protein>
<feature type="binding site" evidence="9">
    <location>
        <position position="9"/>
    </location>
    <ligand>
        <name>Zn(2+)</name>
        <dbReference type="ChEBI" id="CHEBI:29105"/>
    </ligand>
</feature>
<evidence type="ECO:0000256" key="7">
    <source>
        <dbReference type="ARBA" id="ARBA00023242"/>
    </source>
</evidence>
<evidence type="ECO:0000259" key="11">
    <source>
        <dbReference type="PROSITE" id="PS50157"/>
    </source>
</evidence>
<evidence type="ECO:0000313" key="13">
    <source>
        <dbReference type="EMBL" id="KAJ6634063.1"/>
    </source>
</evidence>
<dbReference type="InterPro" id="IPR012934">
    <property type="entry name" value="Znf_AD"/>
</dbReference>
<keyword evidence="2 9" id="KW-0479">Metal-binding</keyword>
<comment type="subcellular location">
    <subcellularLocation>
        <location evidence="1">Nucleus</location>
    </subcellularLocation>
</comment>
<feature type="domain" description="ZAD" evidence="12">
    <location>
        <begin position="7"/>
        <end position="81"/>
    </location>
</feature>
<dbReference type="SMART" id="SM00868">
    <property type="entry name" value="zf-AD"/>
    <property type="match status" value="1"/>
</dbReference>
<dbReference type="AlphaFoldDB" id="A0A9Q0MP75"/>
<evidence type="ECO:0000256" key="9">
    <source>
        <dbReference type="PROSITE-ProRule" id="PRU01263"/>
    </source>
</evidence>
<dbReference type="Pfam" id="PF12874">
    <property type="entry name" value="zf-met"/>
    <property type="match status" value="1"/>
</dbReference>
<dbReference type="Pfam" id="PF00096">
    <property type="entry name" value="zf-C2H2"/>
    <property type="match status" value="2"/>
</dbReference>
<proteinExistence type="predicted"/>
<feature type="domain" description="C2H2-type" evidence="11">
    <location>
        <begin position="344"/>
        <end position="371"/>
    </location>
</feature>
<accession>A0A9Q0MP75</accession>
<dbReference type="PANTHER" id="PTHR24399">
    <property type="entry name" value="ZINC FINGER AND BTB DOMAIN-CONTAINING"/>
    <property type="match status" value="1"/>
</dbReference>
<dbReference type="GO" id="GO:0008270">
    <property type="term" value="F:zinc ion binding"/>
    <property type="evidence" value="ECO:0007669"/>
    <property type="project" value="UniProtKB-UniRule"/>
</dbReference>
<dbReference type="OrthoDB" id="10039931at2759"/>
<dbReference type="PROSITE" id="PS00028">
    <property type="entry name" value="ZINC_FINGER_C2H2_1"/>
    <property type="match status" value="7"/>
</dbReference>
<dbReference type="EMBL" id="WJQU01001110">
    <property type="protein sequence ID" value="KAJ6634063.1"/>
    <property type="molecule type" value="Genomic_DNA"/>
</dbReference>
<organism evidence="13 14">
    <name type="scientific">Pseudolycoriella hygida</name>
    <dbReference type="NCBI Taxonomy" id="35572"/>
    <lineage>
        <taxon>Eukaryota</taxon>
        <taxon>Metazoa</taxon>
        <taxon>Ecdysozoa</taxon>
        <taxon>Arthropoda</taxon>
        <taxon>Hexapoda</taxon>
        <taxon>Insecta</taxon>
        <taxon>Pterygota</taxon>
        <taxon>Neoptera</taxon>
        <taxon>Endopterygota</taxon>
        <taxon>Diptera</taxon>
        <taxon>Nematocera</taxon>
        <taxon>Sciaroidea</taxon>
        <taxon>Sciaridae</taxon>
        <taxon>Pseudolycoriella</taxon>
    </lineage>
</organism>
<keyword evidence="4 9" id="KW-0862">Zinc</keyword>
<dbReference type="InterPro" id="IPR036236">
    <property type="entry name" value="Znf_C2H2_sf"/>
</dbReference>
<feature type="binding site" evidence="9">
    <location>
        <position position="57"/>
    </location>
    <ligand>
        <name>Zn(2+)</name>
        <dbReference type="ChEBI" id="CHEBI:29105"/>
    </ligand>
</feature>
<keyword evidence="6" id="KW-0804">Transcription</keyword>
<feature type="compositionally biased region" description="Polar residues" evidence="10">
    <location>
        <begin position="150"/>
        <end position="160"/>
    </location>
</feature>
<dbReference type="SUPFAM" id="SSF57667">
    <property type="entry name" value="beta-beta-alpha zinc fingers"/>
    <property type="match status" value="5"/>
</dbReference>
<dbReference type="InterPro" id="IPR013087">
    <property type="entry name" value="Znf_C2H2_type"/>
</dbReference>
<feature type="domain" description="C2H2-type" evidence="11">
    <location>
        <begin position="430"/>
        <end position="457"/>
    </location>
</feature>
<dbReference type="PROSITE" id="PS51915">
    <property type="entry name" value="ZAD"/>
    <property type="match status" value="1"/>
</dbReference>